<dbReference type="Proteomes" id="UP000574390">
    <property type="component" value="Unassembled WGS sequence"/>
</dbReference>
<gene>
    <name evidence="2" type="ORF">FOZ62_008828</name>
</gene>
<feature type="region of interest" description="Disordered" evidence="1">
    <location>
        <begin position="1"/>
        <end position="27"/>
    </location>
</feature>
<feature type="non-terminal residue" evidence="2">
    <location>
        <position position="164"/>
    </location>
</feature>
<reference evidence="2 3" key="1">
    <citation type="submission" date="2020-04" db="EMBL/GenBank/DDBJ databases">
        <title>Perkinsus olseni comparative genomics.</title>
        <authorList>
            <person name="Bogema D.R."/>
        </authorList>
    </citation>
    <scope>NUCLEOTIDE SEQUENCE [LARGE SCALE GENOMIC DNA]</scope>
    <source>
        <strain evidence="2">ATCC PRA-205</strain>
    </source>
</reference>
<protein>
    <submittedName>
        <fullName evidence="2">Uncharacterized protein</fullName>
    </submittedName>
</protein>
<evidence type="ECO:0000256" key="1">
    <source>
        <dbReference type="SAM" id="MobiDB-lite"/>
    </source>
</evidence>
<comment type="caution">
    <text evidence="2">The sequence shown here is derived from an EMBL/GenBank/DDBJ whole genome shotgun (WGS) entry which is preliminary data.</text>
</comment>
<dbReference type="AlphaFoldDB" id="A0A7J6R0J1"/>
<accession>A0A7J6R0J1</accession>
<sequence length="164" mass="18117">EGREVQNGTSDGETQPTMMKAQTVDEGHGSKVAELGVQRVMPYNTNNFFGKTREQCHETCDSPEALDVHGNSLPDAMFTNNDDPTLTCCICFNRYVVKTTTCDDDCNYYGHLIKKSEQVEIFEATCRAMCEQVEEMGASAASGPRQSDGPFHIVLLALLIVMHT</sequence>
<dbReference type="EMBL" id="JABANM010025860">
    <property type="protein sequence ID" value="KAF4713901.1"/>
    <property type="molecule type" value="Genomic_DNA"/>
</dbReference>
<name>A0A7J6R0J1_PEROL</name>
<evidence type="ECO:0000313" key="3">
    <source>
        <dbReference type="Proteomes" id="UP000574390"/>
    </source>
</evidence>
<organism evidence="2 3">
    <name type="scientific">Perkinsus olseni</name>
    <name type="common">Perkinsus atlanticus</name>
    <dbReference type="NCBI Taxonomy" id="32597"/>
    <lineage>
        <taxon>Eukaryota</taxon>
        <taxon>Sar</taxon>
        <taxon>Alveolata</taxon>
        <taxon>Perkinsozoa</taxon>
        <taxon>Perkinsea</taxon>
        <taxon>Perkinsida</taxon>
        <taxon>Perkinsidae</taxon>
        <taxon>Perkinsus</taxon>
    </lineage>
</organism>
<feature type="compositionally biased region" description="Polar residues" evidence="1">
    <location>
        <begin position="1"/>
        <end position="17"/>
    </location>
</feature>
<evidence type="ECO:0000313" key="2">
    <source>
        <dbReference type="EMBL" id="KAF4713901.1"/>
    </source>
</evidence>
<proteinExistence type="predicted"/>